<sequence>MYVTRPLSMYRNYYPPSAAPAPEPEGPNTGVLVMDEDEMVDFRCCFGLVNTKYVKRAVEAPPFPQNKMLQLSYSYSTNGGKDNHTDYLRAMLIPVLNQPLSSNQYYVIQSTGKAKGYLLRFSFPSVLLPRILSNLRTGFVHISLHTRAGKLIPHPLTKTWRPWKKHSASDPVVVGKWYCPFIFIRDGEVGSQMSNSPYYEMTLQQNWEEIFGCGNLEGGGVEREVAASSTGVGLSLAVVERGGFEWRGEREMKVKVKRRAEYEGVVEWSRIGCYVLVERFVLKRTGI</sequence>
<organism evidence="1 2">
    <name type="scientific">Momordica charantia</name>
    <name type="common">Bitter gourd</name>
    <name type="synonym">Balsam pear</name>
    <dbReference type="NCBI Taxonomy" id="3673"/>
    <lineage>
        <taxon>Eukaryota</taxon>
        <taxon>Viridiplantae</taxon>
        <taxon>Streptophyta</taxon>
        <taxon>Embryophyta</taxon>
        <taxon>Tracheophyta</taxon>
        <taxon>Spermatophyta</taxon>
        <taxon>Magnoliopsida</taxon>
        <taxon>eudicotyledons</taxon>
        <taxon>Gunneridae</taxon>
        <taxon>Pentapetalae</taxon>
        <taxon>rosids</taxon>
        <taxon>fabids</taxon>
        <taxon>Cucurbitales</taxon>
        <taxon>Cucurbitaceae</taxon>
        <taxon>Momordiceae</taxon>
        <taxon>Momordica</taxon>
    </lineage>
</organism>
<reference evidence="2" key="1">
    <citation type="submission" date="2025-08" db="UniProtKB">
        <authorList>
            <consortium name="RefSeq"/>
        </authorList>
    </citation>
    <scope>IDENTIFICATION</scope>
</reference>
<dbReference type="AlphaFoldDB" id="A0A6J1D5S8"/>
<dbReference type="Proteomes" id="UP000504603">
    <property type="component" value="Unplaced"/>
</dbReference>
<protein>
    <submittedName>
        <fullName evidence="2">Uncharacterized protein LOC111017544</fullName>
    </submittedName>
</protein>
<dbReference type="PANTHER" id="PTHR31050:SF14">
    <property type="entry name" value="DUF1618 DOMAIN-CONTAINING PROTEIN"/>
    <property type="match status" value="1"/>
</dbReference>
<dbReference type="RefSeq" id="XP_022149024.1">
    <property type="nucleotide sequence ID" value="XM_022293332.1"/>
</dbReference>
<accession>A0A6J1D5S8</accession>
<keyword evidence="1" id="KW-1185">Reference proteome</keyword>
<dbReference type="Pfam" id="PF06880">
    <property type="entry name" value="DUF1262"/>
    <property type="match status" value="1"/>
</dbReference>
<proteinExistence type="predicted"/>
<evidence type="ECO:0000313" key="1">
    <source>
        <dbReference type="Proteomes" id="UP000504603"/>
    </source>
</evidence>
<dbReference type="GeneID" id="111017544"/>
<gene>
    <name evidence="2" type="primary">LOC111017544</name>
</gene>
<dbReference type="PANTHER" id="PTHR31050">
    <property type="entry name" value="OS08G0413200 PROTEIN"/>
    <property type="match status" value="1"/>
</dbReference>
<dbReference type="KEGG" id="mcha:111017544"/>
<dbReference type="InterPro" id="IPR010683">
    <property type="entry name" value="DUF1262"/>
</dbReference>
<evidence type="ECO:0000313" key="2">
    <source>
        <dbReference type="RefSeq" id="XP_022149024.1"/>
    </source>
</evidence>
<name>A0A6J1D5S8_MOMCH</name>
<dbReference type="OrthoDB" id="647907at2759"/>